<dbReference type="GeneID" id="104773142"/>
<dbReference type="PANTHER" id="PTHR47165">
    <property type="entry name" value="OS03G0429900 PROTEIN"/>
    <property type="match status" value="1"/>
</dbReference>
<keyword evidence="2" id="KW-1185">Reference proteome</keyword>
<accession>A0ABM0Y5V6</accession>
<evidence type="ECO:0000259" key="1">
    <source>
        <dbReference type="Pfam" id="PF02721"/>
    </source>
</evidence>
<sequence>MVLYLKDLNPTLQNPKVAVKILREWPPHFIQGQPFYQSLILVDERGNRIDAKIDAGLYVDCYYGNLNEGDWYEISGFLVIEGQQSFRNSNHPFEILIQKKTKMVPINPRSTDNFILMYDALKMHNSTPDEKNCCVDVLGMVVHVNEPQIIDFLDHQNGYISENEVVTFTILEHNGQEIECVAVGSVCTAFFEKRKKIISSPTYTNQPIVCTLLFWRISVYEGMQCLMSQLRCSKIILEDEVAGINTGDMLSWLDVDSSDEDNEDED</sequence>
<dbReference type="RefSeq" id="XP_010496010.1">
    <property type="nucleotide sequence ID" value="XM_010497708.2"/>
</dbReference>
<evidence type="ECO:0000313" key="3">
    <source>
        <dbReference type="RefSeq" id="XP_010496010.1"/>
    </source>
</evidence>
<dbReference type="Proteomes" id="UP000694864">
    <property type="component" value="Unplaced"/>
</dbReference>
<feature type="domain" description="Replication protein A 70 kDa DNA-binding subunit B/D first OB fold" evidence="1">
    <location>
        <begin position="4"/>
        <end position="104"/>
    </location>
</feature>
<dbReference type="PANTHER" id="PTHR47165:SF4">
    <property type="entry name" value="OS03G0429900 PROTEIN"/>
    <property type="match status" value="1"/>
</dbReference>
<evidence type="ECO:0000313" key="2">
    <source>
        <dbReference type="Proteomes" id="UP000694864"/>
    </source>
</evidence>
<name>A0ABM0Y5V6_CAMSA</name>
<organism evidence="2 3">
    <name type="scientific">Camelina sativa</name>
    <name type="common">False flax</name>
    <name type="synonym">Myagrum sativum</name>
    <dbReference type="NCBI Taxonomy" id="90675"/>
    <lineage>
        <taxon>Eukaryota</taxon>
        <taxon>Viridiplantae</taxon>
        <taxon>Streptophyta</taxon>
        <taxon>Embryophyta</taxon>
        <taxon>Tracheophyta</taxon>
        <taxon>Spermatophyta</taxon>
        <taxon>Magnoliopsida</taxon>
        <taxon>eudicotyledons</taxon>
        <taxon>Gunneridae</taxon>
        <taxon>Pentapetalae</taxon>
        <taxon>rosids</taxon>
        <taxon>malvids</taxon>
        <taxon>Brassicales</taxon>
        <taxon>Brassicaceae</taxon>
        <taxon>Camelineae</taxon>
        <taxon>Camelina</taxon>
    </lineage>
</organism>
<dbReference type="InterPro" id="IPR003871">
    <property type="entry name" value="RFA1B/D_OB_1st"/>
</dbReference>
<reference evidence="3" key="2">
    <citation type="submission" date="2025-08" db="UniProtKB">
        <authorList>
            <consortium name="RefSeq"/>
        </authorList>
    </citation>
    <scope>IDENTIFICATION</scope>
    <source>
        <tissue evidence="3">Leaf</tissue>
    </source>
</reference>
<gene>
    <name evidence="3" type="primary">LOC104773142</name>
</gene>
<dbReference type="SUPFAM" id="SSF50249">
    <property type="entry name" value="Nucleic acid-binding proteins"/>
    <property type="match status" value="1"/>
</dbReference>
<dbReference type="Pfam" id="PF02721">
    <property type="entry name" value="DUF223"/>
    <property type="match status" value="1"/>
</dbReference>
<dbReference type="CDD" id="cd04481">
    <property type="entry name" value="RPA1_DBD_B_like"/>
    <property type="match status" value="1"/>
</dbReference>
<dbReference type="Gene3D" id="2.40.50.140">
    <property type="entry name" value="Nucleic acid-binding proteins"/>
    <property type="match status" value="2"/>
</dbReference>
<reference evidence="2" key="1">
    <citation type="journal article" date="2014" name="Nat. Commun.">
        <title>The emerging biofuel crop Camelina sativa retains a highly undifferentiated hexaploid genome structure.</title>
        <authorList>
            <person name="Kagale S."/>
            <person name="Koh C."/>
            <person name="Nixon J."/>
            <person name="Bollina V."/>
            <person name="Clarke W.E."/>
            <person name="Tuteja R."/>
            <person name="Spillane C."/>
            <person name="Robinson S.J."/>
            <person name="Links M.G."/>
            <person name="Clarke C."/>
            <person name="Higgins E.E."/>
            <person name="Huebert T."/>
            <person name="Sharpe A.G."/>
            <person name="Parkin I.A."/>
        </authorList>
    </citation>
    <scope>NUCLEOTIDE SEQUENCE [LARGE SCALE GENOMIC DNA]</scope>
    <source>
        <strain evidence="2">cv. DH55</strain>
    </source>
</reference>
<proteinExistence type="predicted"/>
<dbReference type="InterPro" id="IPR012340">
    <property type="entry name" value="NA-bd_OB-fold"/>
</dbReference>
<protein>
    <submittedName>
        <fullName evidence="3">Uncharacterized protein LOC104773142</fullName>
    </submittedName>
</protein>
<dbReference type="CDD" id="cd04480">
    <property type="entry name" value="RPA1_DBD_A_like"/>
    <property type="match status" value="1"/>
</dbReference>